<sequence length="106" mass="11441">MFFCSPGRLNSPISSNLRQSLNLAPTVSSSSLFNSFTSNSKVSLLISVSERSSSIINFSSPLSSVKETLVTVFDLVSELFKSTTLGEDSLIRRVMDFTGPNPAFAP</sequence>
<evidence type="ECO:0000313" key="2">
    <source>
        <dbReference type="Proteomes" id="UP000774326"/>
    </source>
</evidence>
<proteinExistence type="predicted"/>
<dbReference type="AlphaFoldDB" id="A0A9P8PQH1"/>
<evidence type="ECO:0000313" key="1">
    <source>
        <dbReference type="EMBL" id="KAH3676346.1"/>
    </source>
</evidence>
<reference evidence="1" key="1">
    <citation type="journal article" date="2021" name="Open Biol.">
        <title>Shared evolutionary footprints suggest mitochondrial oxidative damage underlies multiple complex I losses in fungi.</title>
        <authorList>
            <person name="Schikora-Tamarit M.A."/>
            <person name="Marcet-Houben M."/>
            <person name="Nosek J."/>
            <person name="Gabaldon T."/>
        </authorList>
    </citation>
    <scope>NUCLEOTIDE SEQUENCE</scope>
    <source>
        <strain evidence="1">CBS2887</strain>
    </source>
</reference>
<gene>
    <name evidence="1" type="ORF">WICPIJ_009126</name>
</gene>
<comment type="caution">
    <text evidence="1">The sequence shown here is derived from an EMBL/GenBank/DDBJ whole genome shotgun (WGS) entry which is preliminary data.</text>
</comment>
<protein>
    <submittedName>
        <fullName evidence="1">Uncharacterized protein</fullName>
    </submittedName>
</protein>
<dbReference type="EMBL" id="JAEUBG010005287">
    <property type="protein sequence ID" value="KAH3676346.1"/>
    <property type="molecule type" value="Genomic_DNA"/>
</dbReference>
<name>A0A9P8PQH1_WICPI</name>
<dbReference type="Proteomes" id="UP000774326">
    <property type="component" value="Unassembled WGS sequence"/>
</dbReference>
<keyword evidence="2" id="KW-1185">Reference proteome</keyword>
<accession>A0A9P8PQH1</accession>
<reference evidence="1" key="2">
    <citation type="submission" date="2021-01" db="EMBL/GenBank/DDBJ databases">
        <authorList>
            <person name="Schikora-Tamarit M.A."/>
        </authorList>
    </citation>
    <scope>NUCLEOTIDE SEQUENCE</scope>
    <source>
        <strain evidence="1">CBS2887</strain>
    </source>
</reference>
<organism evidence="1 2">
    <name type="scientific">Wickerhamomyces pijperi</name>
    <name type="common">Yeast</name>
    <name type="synonym">Pichia pijperi</name>
    <dbReference type="NCBI Taxonomy" id="599730"/>
    <lineage>
        <taxon>Eukaryota</taxon>
        <taxon>Fungi</taxon>
        <taxon>Dikarya</taxon>
        <taxon>Ascomycota</taxon>
        <taxon>Saccharomycotina</taxon>
        <taxon>Saccharomycetes</taxon>
        <taxon>Phaffomycetales</taxon>
        <taxon>Wickerhamomycetaceae</taxon>
        <taxon>Wickerhamomyces</taxon>
    </lineage>
</organism>